<dbReference type="PANTHER" id="PTHR37216:SF1">
    <property type="entry name" value="EXPRESSED PROTEIN"/>
    <property type="match status" value="1"/>
</dbReference>
<sequence length="237" mass="26231">MDLELKKKQPWRTLAYIQSLHPYDDSLSADFLIRRGNLLEASAMAAGSPSHCSKSSHTHSLITFILSYSPQGKPISAMGQSINKLAPGNGERKTNEFGPLAGACYDRYIAEGKQPDMDLADFCRMVCETVEEINKKLGNTQFRVPKVSTLHQAYREHHQGKGKNLSKEDFQKILQAVIADTGFTGVGAKDILFYIFGVPVTALFIKQMVLPNAVRNEIFIPGVTSATVLFLAKLNRI</sequence>
<dbReference type="EMBL" id="JAXIOK010000018">
    <property type="protein sequence ID" value="KAK4749855.1"/>
    <property type="molecule type" value="Genomic_DNA"/>
</dbReference>
<evidence type="ECO:0000313" key="1">
    <source>
        <dbReference type="EMBL" id="KAK4749855.1"/>
    </source>
</evidence>
<reference evidence="1 2" key="1">
    <citation type="journal article" date="2023" name="Hortic Res">
        <title>Pangenome of water caltrop reveals structural variations and asymmetric subgenome divergence after allopolyploidization.</title>
        <authorList>
            <person name="Zhang X."/>
            <person name="Chen Y."/>
            <person name="Wang L."/>
            <person name="Yuan Y."/>
            <person name="Fang M."/>
            <person name="Shi L."/>
            <person name="Lu R."/>
            <person name="Comes H.P."/>
            <person name="Ma Y."/>
            <person name="Chen Y."/>
            <person name="Huang G."/>
            <person name="Zhou Y."/>
            <person name="Zheng Z."/>
            <person name="Qiu Y."/>
        </authorList>
    </citation>
    <scope>NUCLEOTIDE SEQUENCE [LARGE SCALE GENOMIC DNA]</scope>
    <source>
        <tissue evidence="1">Roots</tissue>
    </source>
</reference>
<name>A0AAN7GN61_9MYRT</name>
<keyword evidence="2" id="KW-1185">Reference proteome</keyword>
<evidence type="ECO:0000313" key="2">
    <source>
        <dbReference type="Proteomes" id="UP001345219"/>
    </source>
</evidence>
<proteinExistence type="predicted"/>
<comment type="caution">
    <text evidence="1">The sequence shown here is derived from an EMBL/GenBank/DDBJ whole genome shotgun (WGS) entry which is preliminary data.</text>
</comment>
<gene>
    <name evidence="1" type="ORF">SAY87_027304</name>
</gene>
<protein>
    <submittedName>
        <fullName evidence="1">Uncharacterized protein</fullName>
    </submittedName>
</protein>
<dbReference type="Proteomes" id="UP001345219">
    <property type="component" value="Chromosome 21"/>
</dbReference>
<dbReference type="AlphaFoldDB" id="A0AAN7GN61"/>
<dbReference type="InterPro" id="IPR057196">
    <property type="entry name" value="DUF7874"/>
</dbReference>
<dbReference type="PANTHER" id="PTHR37216">
    <property type="entry name" value="EXPRESSED PROTEIN"/>
    <property type="match status" value="1"/>
</dbReference>
<dbReference type="Pfam" id="PF25284">
    <property type="entry name" value="DUF7874"/>
    <property type="match status" value="1"/>
</dbReference>
<organism evidence="1 2">
    <name type="scientific">Trapa incisa</name>
    <dbReference type="NCBI Taxonomy" id="236973"/>
    <lineage>
        <taxon>Eukaryota</taxon>
        <taxon>Viridiplantae</taxon>
        <taxon>Streptophyta</taxon>
        <taxon>Embryophyta</taxon>
        <taxon>Tracheophyta</taxon>
        <taxon>Spermatophyta</taxon>
        <taxon>Magnoliopsida</taxon>
        <taxon>eudicotyledons</taxon>
        <taxon>Gunneridae</taxon>
        <taxon>Pentapetalae</taxon>
        <taxon>rosids</taxon>
        <taxon>malvids</taxon>
        <taxon>Myrtales</taxon>
        <taxon>Lythraceae</taxon>
        <taxon>Trapa</taxon>
    </lineage>
</organism>
<accession>A0AAN7GN61</accession>